<dbReference type="GO" id="GO:0009061">
    <property type="term" value="P:anaerobic respiration"/>
    <property type="evidence" value="ECO:0007669"/>
    <property type="project" value="TreeGrafter"/>
</dbReference>
<evidence type="ECO:0000256" key="3">
    <source>
        <dbReference type="ARBA" id="ARBA00023002"/>
    </source>
</evidence>
<dbReference type="InterPro" id="IPR027477">
    <property type="entry name" value="Succ_DH/fumarate_Rdtase_cat_sf"/>
</dbReference>
<evidence type="ECO:0000256" key="1">
    <source>
        <dbReference type="ARBA" id="ARBA00001974"/>
    </source>
</evidence>
<dbReference type="Pfam" id="PF00890">
    <property type="entry name" value="FAD_binding_2"/>
    <property type="match status" value="1"/>
</dbReference>
<dbReference type="EMBL" id="AAVUMO010000042">
    <property type="protein sequence ID" value="EGE3746021.1"/>
    <property type="molecule type" value="Genomic_DNA"/>
</dbReference>
<name>A0A8H9AFZ6_SHIBO</name>
<feature type="non-terminal residue" evidence="5">
    <location>
        <position position="1"/>
    </location>
</feature>
<dbReference type="InterPro" id="IPR003953">
    <property type="entry name" value="FAD-dep_OxRdtase_2_FAD-bd"/>
</dbReference>
<comment type="caution">
    <text evidence="5">The sequence shown here is derived from an EMBL/GenBank/DDBJ whole genome shotgun (WGS) entry which is preliminary data.</text>
</comment>
<dbReference type="GO" id="GO:0000104">
    <property type="term" value="F:succinate dehydrogenase activity"/>
    <property type="evidence" value="ECO:0007669"/>
    <property type="project" value="TreeGrafter"/>
</dbReference>
<comment type="cofactor">
    <cofactor evidence="1">
        <name>FAD</name>
        <dbReference type="ChEBI" id="CHEBI:57692"/>
    </cofactor>
</comment>
<dbReference type="Proteomes" id="UP000864586">
    <property type="component" value="Unassembled WGS sequence"/>
</dbReference>
<dbReference type="AlphaFoldDB" id="A0A8H9AFZ6"/>
<dbReference type="InterPro" id="IPR036188">
    <property type="entry name" value="FAD/NAD-bd_sf"/>
</dbReference>
<dbReference type="GO" id="GO:0005886">
    <property type="term" value="C:plasma membrane"/>
    <property type="evidence" value="ECO:0007669"/>
    <property type="project" value="TreeGrafter"/>
</dbReference>
<evidence type="ECO:0000259" key="4">
    <source>
        <dbReference type="Pfam" id="PF00890"/>
    </source>
</evidence>
<gene>
    <name evidence="5" type="ORF">DLV22_15295</name>
</gene>
<protein>
    <submittedName>
        <fullName evidence="5">Oxidoreductase</fullName>
    </submittedName>
</protein>
<dbReference type="InterPro" id="IPR030664">
    <property type="entry name" value="SdhA/FrdA/AprA"/>
</dbReference>
<dbReference type="GO" id="GO:0050660">
    <property type="term" value="F:flavin adenine dinucleotide binding"/>
    <property type="evidence" value="ECO:0007669"/>
    <property type="project" value="TreeGrafter"/>
</dbReference>
<dbReference type="PANTHER" id="PTHR11632">
    <property type="entry name" value="SUCCINATE DEHYDROGENASE 2 FLAVOPROTEIN SUBUNIT"/>
    <property type="match status" value="1"/>
</dbReference>
<keyword evidence="3" id="KW-0560">Oxidoreductase</keyword>
<sequence>RQQNVLIATAGLYMGTSACSGSDKQTLFTAATAGNGDNFTKLAEALASGGAMDHDTAYVEAVGSLHTLGGLQYLGLELPEDRYGAILRYQTDHDEAGRATSCGPRTSRLMVKVLLEEVQRLAIPVLTSATVIKLLHQRDENGEDRVAGAILATGHRAHNPWGLAIVTAPNVVLATGGPGELYRDSVYPHKCFGSLGLALEEGLTLTNLTESQFGIGTPRSTFPWNLSGTYVQVIPYIYSVDAEGNEYNFLADYYRTTQELASNIFRKGYQWPFHATRVMDFGSSLLDMAVAQEQQSGRQVFMDFNRNPEAVPGDLPFSLDRLDDDVRAYLENNDALAPSPIERLQRMNPLSISLYKMHGYDLTTQPLQFAMNNQHMNGGIEVDIWGQTSLPGCFAVGEVAGTHGVTRPGGAALNAGQVFAVRLARFIGCTQKRNIDGDIAQLVAPTLASIREIITQAHDNGTGMPLSVVREKIQARMSDHAGFICHADKVRRATRDALLLSEFVQRHGLAIKHVGEVAELFMWRHMALTSAAVLTQLTHYIDAGGGSRGARIILDRDGNSIPQTRNGFCDAWRFRSERTEDKKDKLLIHYCNGIFHVRETPVREFPIIRGIWFEKNWPGFLNGTIYQPQDE</sequence>
<dbReference type="SUPFAM" id="SSF51905">
    <property type="entry name" value="FAD/NAD(P)-binding domain"/>
    <property type="match status" value="1"/>
</dbReference>
<dbReference type="PANTHER" id="PTHR11632:SF51">
    <property type="entry name" value="SUCCINATE DEHYDROGENASE [UBIQUINONE] FLAVOPROTEIN SUBUNIT, MITOCHONDRIAL"/>
    <property type="match status" value="1"/>
</dbReference>
<feature type="domain" description="FAD-dependent oxidoreductase 2 FAD-binding" evidence="4">
    <location>
        <begin position="4"/>
        <end position="413"/>
    </location>
</feature>
<proteinExistence type="predicted"/>
<keyword evidence="2" id="KW-0285">Flavoprotein</keyword>
<accession>A0A8H9AFZ6</accession>
<dbReference type="Gene3D" id="3.90.700.10">
    <property type="entry name" value="Succinate dehydrogenase/fumarate reductase flavoprotein, catalytic domain"/>
    <property type="match status" value="1"/>
</dbReference>
<evidence type="ECO:0000313" key="5">
    <source>
        <dbReference type="EMBL" id="EGE3746021.1"/>
    </source>
</evidence>
<reference evidence="5" key="1">
    <citation type="submission" date="2018-05" db="EMBL/GenBank/DDBJ databases">
        <authorList>
            <person name="Ashton P.M."/>
            <person name="Dallman T."/>
            <person name="Nair S."/>
            <person name="De Pinna E."/>
            <person name="Peters T."/>
            <person name="Grant K."/>
        </authorList>
    </citation>
    <scope>NUCLEOTIDE SEQUENCE</scope>
    <source>
        <strain evidence="5">287711</strain>
    </source>
</reference>
<dbReference type="Gene3D" id="3.50.50.60">
    <property type="entry name" value="FAD/NAD(P)-binding domain"/>
    <property type="match status" value="2"/>
</dbReference>
<dbReference type="GO" id="GO:0009055">
    <property type="term" value="F:electron transfer activity"/>
    <property type="evidence" value="ECO:0007669"/>
    <property type="project" value="TreeGrafter"/>
</dbReference>
<organism evidence="5">
    <name type="scientific">Shigella boydii</name>
    <dbReference type="NCBI Taxonomy" id="621"/>
    <lineage>
        <taxon>Bacteria</taxon>
        <taxon>Pseudomonadati</taxon>
        <taxon>Pseudomonadota</taxon>
        <taxon>Gammaproteobacteria</taxon>
        <taxon>Enterobacterales</taxon>
        <taxon>Enterobacteriaceae</taxon>
        <taxon>Shigella</taxon>
    </lineage>
</organism>
<evidence type="ECO:0000256" key="2">
    <source>
        <dbReference type="ARBA" id="ARBA00022630"/>
    </source>
</evidence>